<keyword evidence="4" id="KW-1185">Reference proteome</keyword>
<evidence type="ECO:0000313" key="3">
    <source>
        <dbReference type="EMBL" id="CAD7657224.1"/>
    </source>
</evidence>
<evidence type="ECO:0000256" key="1">
    <source>
        <dbReference type="ARBA" id="ARBA00009941"/>
    </source>
</evidence>
<dbReference type="Gene3D" id="3.40.50.1460">
    <property type="match status" value="1"/>
</dbReference>
<keyword evidence="2" id="KW-1133">Transmembrane helix</keyword>
<dbReference type="AlphaFoldDB" id="A0A7R9MBS5"/>
<dbReference type="EMBL" id="OC927430">
    <property type="protein sequence ID" value="CAD7657224.1"/>
    <property type="molecule type" value="Genomic_DNA"/>
</dbReference>
<name>A0A7R9MBS5_9ACAR</name>
<dbReference type="InterPro" id="IPR001096">
    <property type="entry name" value="Peptidase_C13"/>
</dbReference>
<dbReference type="PRINTS" id="PR00776">
    <property type="entry name" value="HEMOGLOBNASE"/>
</dbReference>
<dbReference type="OrthoDB" id="9995590at2759"/>
<comment type="similarity">
    <text evidence="1">Belongs to the peptidase C13 family.</text>
</comment>
<dbReference type="GO" id="GO:0005773">
    <property type="term" value="C:vacuole"/>
    <property type="evidence" value="ECO:0007669"/>
    <property type="project" value="GOC"/>
</dbReference>
<reference evidence="3" key="1">
    <citation type="submission" date="2020-11" db="EMBL/GenBank/DDBJ databases">
        <authorList>
            <person name="Tran Van P."/>
        </authorList>
    </citation>
    <scope>NUCLEOTIDE SEQUENCE</scope>
</reference>
<gene>
    <name evidence="3" type="ORF">ONB1V03_LOCUS13854</name>
</gene>
<evidence type="ECO:0000256" key="2">
    <source>
        <dbReference type="SAM" id="Phobius"/>
    </source>
</evidence>
<feature type="non-terminal residue" evidence="3">
    <location>
        <position position="196"/>
    </location>
</feature>
<dbReference type="PANTHER" id="PTHR12000:SF42">
    <property type="entry name" value="LEGUMAIN"/>
    <property type="match status" value="1"/>
</dbReference>
<protein>
    <submittedName>
        <fullName evidence="3">Uncharacterized protein</fullName>
    </submittedName>
</protein>
<dbReference type="PANTHER" id="PTHR12000">
    <property type="entry name" value="HEMOGLOBINASE FAMILY MEMBER"/>
    <property type="match status" value="1"/>
</dbReference>
<organism evidence="3">
    <name type="scientific">Oppiella nova</name>
    <dbReference type="NCBI Taxonomy" id="334625"/>
    <lineage>
        <taxon>Eukaryota</taxon>
        <taxon>Metazoa</taxon>
        <taxon>Ecdysozoa</taxon>
        <taxon>Arthropoda</taxon>
        <taxon>Chelicerata</taxon>
        <taxon>Arachnida</taxon>
        <taxon>Acari</taxon>
        <taxon>Acariformes</taxon>
        <taxon>Sarcoptiformes</taxon>
        <taxon>Oribatida</taxon>
        <taxon>Brachypylina</taxon>
        <taxon>Oppioidea</taxon>
        <taxon>Oppiidae</taxon>
        <taxon>Oppiella</taxon>
    </lineage>
</organism>
<accession>A0A7R9MBS5</accession>
<dbReference type="GO" id="GO:0051603">
    <property type="term" value="P:proteolysis involved in protein catabolic process"/>
    <property type="evidence" value="ECO:0007669"/>
    <property type="project" value="TreeGrafter"/>
</dbReference>
<sequence length="196" mass="22208">AHAIPNWDLEHYLPNCWTQLTSWNQQYNLILLPIALLVLVPIVLALPYQETNGQGQFAKRELDNPELPMFGVDKETNGQEYTCIPDLTKESNWESNSHTCSINVTKILILQHGMQASVYRAYHVIRARGIPSDHIIVMHYDNMAYNPKNPKPGAVINDVNGTDVYHNVPKDYTGDDVDPQILISMLKGDSKLEKRG</sequence>
<dbReference type="Pfam" id="PF01650">
    <property type="entry name" value="Peptidase_C13"/>
    <property type="match status" value="1"/>
</dbReference>
<proteinExistence type="inferred from homology"/>
<feature type="transmembrane region" description="Helical" evidence="2">
    <location>
        <begin position="27"/>
        <end position="46"/>
    </location>
</feature>
<dbReference type="Proteomes" id="UP000728032">
    <property type="component" value="Unassembled WGS sequence"/>
</dbReference>
<evidence type="ECO:0000313" key="4">
    <source>
        <dbReference type="Proteomes" id="UP000728032"/>
    </source>
</evidence>
<dbReference type="GO" id="GO:0004197">
    <property type="term" value="F:cysteine-type endopeptidase activity"/>
    <property type="evidence" value="ECO:0007669"/>
    <property type="project" value="TreeGrafter"/>
</dbReference>
<keyword evidence="2" id="KW-0812">Transmembrane</keyword>
<dbReference type="EMBL" id="CAJPVJ010012605">
    <property type="protein sequence ID" value="CAG2174410.1"/>
    <property type="molecule type" value="Genomic_DNA"/>
</dbReference>
<feature type="non-terminal residue" evidence="3">
    <location>
        <position position="1"/>
    </location>
</feature>
<keyword evidence="2" id="KW-0472">Membrane</keyword>
<dbReference type="GO" id="GO:0006624">
    <property type="term" value="P:vacuolar protein processing"/>
    <property type="evidence" value="ECO:0007669"/>
    <property type="project" value="TreeGrafter"/>
</dbReference>